<dbReference type="EMBL" id="SNRW01002809">
    <property type="protein sequence ID" value="KAA6391655.1"/>
    <property type="molecule type" value="Genomic_DNA"/>
</dbReference>
<feature type="non-terminal residue" evidence="2">
    <location>
        <position position="317"/>
    </location>
</feature>
<evidence type="ECO:0000313" key="2">
    <source>
        <dbReference type="EMBL" id="KAA6391655.1"/>
    </source>
</evidence>
<dbReference type="AlphaFoldDB" id="A0A5J4WAH3"/>
<name>A0A5J4WAH3_9EUKA</name>
<gene>
    <name evidence="2" type="ORF">EZS28_012817</name>
</gene>
<organism evidence="2 3">
    <name type="scientific">Streblomastix strix</name>
    <dbReference type="NCBI Taxonomy" id="222440"/>
    <lineage>
        <taxon>Eukaryota</taxon>
        <taxon>Metamonada</taxon>
        <taxon>Preaxostyla</taxon>
        <taxon>Oxymonadida</taxon>
        <taxon>Streblomastigidae</taxon>
        <taxon>Streblomastix</taxon>
    </lineage>
</organism>
<evidence type="ECO:0000313" key="3">
    <source>
        <dbReference type="Proteomes" id="UP000324800"/>
    </source>
</evidence>
<dbReference type="Proteomes" id="UP000324800">
    <property type="component" value="Unassembled WGS sequence"/>
</dbReference>
<reference evidence="2 3" key="1">
    <citation type="submission" date="2019-03" db="EMBL/GenBank/DDBJ databases">
        <title>Single cell metagenomics reveals metabolic interactions within the superorganism composed of flagellate Streblomastix strix and complex community of Bacteroidetes bacteria on its surface.</title>
        <authorList>
            <person name="Treitli S.C."/>
            <person name="Kolisko M."/>
            <person name="Husnik F."/>
            <person name="Keeling P."/>
            <person name="Hampl V."/>
        </authorList>
    </citation>
    <scope>NUCLEOTIDE SEQUENCE [LARGE SCALE GENOMIC DNA]</scope>
    <source>
        <strain evidence="2">ST1C</strain>
    </source>
</reference>
<proteinExistence type="predicted"/>
<protein>
    <submittedName>
        <fullName evidence="2">Uncharacterized protein</fullName>
    </submittedName>
</protein>
<feature type="coiled-coil region" evidence="1">
    <location>
        <begin position="179"/>
        <end position="241"/>
    </location>
</feature>
<keyword evidence="1" id="KW-0175">Coiled coil</keyword>
<evidence type="ECO:0000256" key="1">
    <source>
        <dbReference type="SAM" id="Coils"/>
    </source>
</evidence>
<accession>A0A5J4WAH3</accession>
<comment type="caution">
    <text evidence="2">The sequence shown here is derived from an EMBL/GenBank/DDBJ whole genome shotgun (WGS) entry which is preliminary data.</text>
</comment>
<sequence length="317" mass="36339">MASSVVLKQWYGIVTQSFVIGAVSSLMFKTENPQIRNICGAVLQVLQLRGTEMGEIIDWKILIQPLVSLLFNPDKLISELGKQTILEGINKKPEILQQLVDIGFPERNLLSEAKDIISQEVLINILEVVLVFIQNGILNQRQTAKLRIAVEKLKQRQQTQSIDLICTDILQQSEQTTKIRTDQELQLDLEEKLQNKEEQLQEAQYQIKNEQERTQNAEQKAENAEENQKIAEEKLQTIETQISEQPHKQQFVFKGVFNQPSSDFPVQIPPPLKLLNPSSSPMSIITTSDQLHPLFLNKVHPMYFHKLHPLFLNKVHP</sequence>